<feature type="compositionally biased region" description="Low complexity" evidence="2">
    <location>
        <begin position="327"/>
        <end position="338"/>
    </location>
</feature>
<feature type="compositionally biased region" description="Acidic residues" evidence="2">
    <location>
        <begin position="238"/>
        <end position="253"/>
    </location>
</feature>
<accession>A0AAV8VSI3</accession>
<dbReference type="GO" id="GO:0005829">
    <property type="term" value="C:cytosol"/>
    <property type="evidence" value="ECO:0007669"/>
    <property type="project" value="TreeGrafter"/>
</dbReference>
<reference evidence="4 5" key="1">
    <citation type="journal article" date="2023" name="Insect Mol. Biol.">
        <title>Genome sequencing provides insights into the evolution of gene families encoding plant cell wall-degrading enzymes in longhorned beetles.</title>
        <authorList>
            <person name="Shin N.R."/>
            <person name="Okamura Y."/>
            <person name="Kirsch R."/>
            <person name="Pauchet Y."/>
        </authorList>
    </citation>
    <scope>NUCLEOTIDE SEQUENCE [LARGE SCALE GENOMIC DNA]</scope>
    <source>
        <strain evidence="4">EAD_L_NR</strain>
    </source>
</reference>
<gene>
    <name evidence="4" type="ORF">NQ315_008377</name>
</gene>
<dbReference type="PROSITE" id="PS50177">
    <property type="entry name" value="NTF2_DOMAIN"/>
    <property type="match status" value="1"/>
</dbReference>
<keyword evidence="1" id="KW-0694">RNA-binding</keyword>
<dbReference type="Pfam" id="PF02136">
    <property type="entry name" value="NTF2"/>
    <property type="match status" value="1"/>
</dbReference>
<feature type="domain" description="NTF2" evidence="3">
    <location>
        <begin position="1"/>
        <end position="108"/>
    </location>
</feature>
<evidence type="ECO:0000313" key="5">
    <source>
        <dbReference type="Proteomes" id="UP001159042"/>
    </source>
</evidence>
<name>A0AAV8VSI3_9CUCU</name>
<dbReference type="PANTHER" id="PTHR10693">
    <property type="entry name" value="RAS GTPASE-ACTIVATING PROTEIN-BINDING PROTEIN"/>
    <property type="match status" value="1"/>
</dbReference>
<evidence type="ECO:0000256" key="2">
    <source>
        <dbReference type="SAM" id="MobiDB-lite"/>
    </source>
</evidence>
<evidence type="ECO:0000259" key="3">
    <source>
        <dbReference type="PROSITE" id="PS50177"/>
    </source>
</evidence>
<dbReference type="AlphaFoldDB" id="A0AAV8VSI3"/>
<sequence length="397" mass="44089">MYSCIFFHNSIIISLLSFMGDWIPQTEKLLLWLARSKFIKKIQQLNFRDCHAKITQVDSQATLGNGVVVQVTGELSNAGQPMRRFTQTFVLAAQSPKKYYVHNDIFRYQDEIISDEECDDGVHSETEEDTSSERQVLSEVQQPINQAAMPPYFNPTTTPIQPNIPQVPLHNQQPPPHVLNPQPVPAVNGAVHPEDINVLPGQVSTHVPAAQTTGLVAPMTNLQQGLVQTPLNPPAPIEEQESEPVEEPMEDPLETSYTEPQESEPDSELPMESASNEPKTYANLLKSGNALQYSPPQVTSIPVTQPIRCSSPPAPNMNQSIGVRNNNNINNRNMPRVNQQQPRITGSRPDAGRVISGRNSINDEGVFVAFCTWKQGKQCFPKSPDTNPIIVVVVFIY</sequence>
<dbReference type="InterPro" id="IPR032710">
    <property type="entry name" value="NTF2-like_dom_sf"/>
</dbReference>
<dbReference type="InterPro" id="IPR018222">
    <property type="entry name" value="Nuclear_transport_factor_2_euk"/>
</dbReference>
<comment type="caution">
    <text evidence="4">The sequence shown here is derived from an EMBL/GenBank/DDBJ whole genome shotgun (WGS) entry which is preliminary data.</text>
</comment>
<feature type="region of interest" description="Disordered" evidence="2">
    <location>
        <begin position="327"/>
        <end position="355"/>
    </location>
</feature>
<dbReference type="InterPro" id="IPR002075">
    <property type="entry name" value="NTF2_dom"/>
</dbReference>
<dbReference type="InterPro" id="IPR039539">
    <property type="entry name" value="Ras_GTPase_bind_prot"/>
</dbReference>
<evidence type="ECO:0000256" key="1">
    <source>
        <dbReference type="ARBA" id="ARBA00022884"/>
    </source>
</evidence>
<dbReference type="GO" id="GO:1990904">
    <property type="term" value="C:ribonucleoprotein complex"/>
    <property type="evidence" value="ECO:0007669"/>
    <property type="project" value="TreeGrafter"/>
</dbReference>
<organism evidence="4 5">
    <name type="scientific">Exocentrus adspersus</name>
    <dbReference type="NCBI Taxonomy" id="1586481"/>
    <lineage>
        <taxon>Eukaryota</taxon>
        <taxon>Metazoa</taxon>
        <taxon>Ecdysozoa</taxon>
        <taxon>Arthropoda</taxon>
        <taxon>Hexapoda</taxon>
        <taxon>Insecta</taxon>
        <taxon>Pterygota</taxon>
        <taxon>Neoptera</taxon>
        <taxon>Endopterygota</taxon>
        <taxon>Coleoptera</taxon>
        <taxon>Polyphaga</taxon>
        <taxon>Cucujiformia</taxon>
        <taxon>Chrysomeloidea</taxon>
        <taxon>Cerambycidae</taxon>
        <taxon>Lamiinae</taxon>
        <taxon>Acanthocinini</taxon>
        <taxon>Exocentrus</taxon>
    </lineage>
</organism>
<dbReference type="PANTHER" id="PTHR10693:SF20">
    <property type="entry name" value="AT27578P"/>
    <property type="match status" value="1"/>
</dbReference>
<proteinExistence type="predicted"/>
<dbReference type="SUPFAM" id="SSF54427">
    <property type="entry name" value="NTF2-like"/>
    <property type="match status" value="1"/>
</dbReference>
<dbReference type="Proteomes" id="UP001159042">
    <property type="component" value="Unassembled WGS sequence"/>
</dbReference>
<evidence type="ECO:0000313" key="4">
    <source>
        <dbReference type="EMBL" id="KAJ8916977.1"/>
    </source>
</evidence>
<dbReference type="GO" id="GO:0003729">
    <property type="term" value="F:mRNA binding"/>
    <property type="evidence" value="ECO:0007669"/>
    <property type="project" value="TreeGrafter"/>
</dbReference>
<dbReference type="CDD" id="cd00780">
    <property type="entry name" value="NTF2"/>
    <property type="match status" value="1"/>
</dbReference>
<feature type="region of interest" description="Disordered" evidence="2">
    <location>
        <begin position="226"/>
        <end position="277"/>
    </location>
</feature>
<dbReference type="Gene3D" id="3.10.450.50">
    <property type="match status" value="1"/>
</dbReference>
<dbReference type="EMBL" id="JANEYG010000037">
    <property type="protein sequence ID" value="KAJ8916977.1"/>
    <property type="molecule type" value="Genomic_DNA"/>
</dbReference>
<keyword evidence="5" id="KW-1185">Reference proteome</keyword>
<protein>
    <recommendedName>
        <fullName evidence="3">NTF2 domain-containing protein</fullName>
    </recommendedName>
</protein>